<evidence type="ECO:0000256" key="1">
    <source>
        <dbReference type="SAM" id="Phobius"/>
    </source>
</evidence>
<keyword evidence="1" id="KW-1133">Transmembrane helix</keyword>
<name>A0AA36F5M6_OCTVU</name>
<keyword evidence="3" id="KW-1185">Reference proteome</keyword>
<accession>A0AA36F5M6</accession>
<dbReference type="InterPro" id="IPR016187">
    <property type="entry name" value="CTDL_fold"/>
</dbReference>
<dbReference type="EMBL" id="OX597819">
    <property type="protein sequence ID" value="CAI9724970.1"/>
    <property type="molecule type" value="Genomic_DNA"/>
</dbReference>
<proteinExistence type="predicted"/>
<dbReference type="Proteomes" id="UP001162480">
    <property type="component" value="Chromosome 6"/>
</dbReference>
<dbReference type="SUPFAM" id="SSF56436">
    <property type="entry name" value="C-type lectin-like"/>
    <property type="match status" value="1"/>
</dbReference>
<reference evidence="2" key="1">
    <citation type="submission" date="2023-08" db="EMBL/GenBank/DDBJ databases">
        <authorList>
            <person name="Alioto T."/>
            <person name="Alioto T."/>
            <person name="Gomez Garrido J."/>
        </authorList>
    </citation>
    <scope>NUCLEOTIDE SEQUENCE</scope>
</reference>
<protein>
    <submittedName>
        <fullName evidence="2">Uncharacterized protein</fullName>
    </submittedName>
</protein>
<dbReference type="AlphaFoldDB" id="A0AA36F5M6"/>
<feature type="transmembrane region" description="Helical" evidence="1">
    <location>
        <begin position="82"/>
        <end position="104"/>
    </location>
</feature>
<keyword evidence="1" id="KW-0812">Transmembrane</keyword>
<dbReference type="InterPro" id="IPR018378">
    <property type="entry name" value="C-type_lectin_CS"/>
</dbReference>
<evidence type="ECO:0000313" key="3">
    <source>
        <dbReference type="Proteomes" id="UP001162480"/>
    </source>
</evidence>
<dbReference type="PROSITE" id="PS00615">
    <property type="entry name" value="C_TYPE_LECTIN_1"/>
    <property type="match status" value="1"/>
</dbReference>
<gene>
    <name evidence="2" type="ORF">OCTVUL_1B006753</name>
</gene>
<evidence type="ECO:0000313" key="2">
    <source>
        <dbReference type="EMBL" id="CAI9724970.1"/>
    </source>
</evidence>
<sequence>MHGETSDDDHASYFNEHNISRNCFVMDFQTALWRRVSCFEKFTFLCMTDQLLPPTTNSSGVCLNCTTGTSEPVKPTVTTVEIVAICLVVPVLLVVLALIPYYIIKRKTEAASPETESFLNSLYESPNFMVMNPC</sequence>
<organism evidence="2 3">
    <name type="scientific">Octopus vulgaris</name>
    <name type="common">Common octopus</name>
    <dbReference type="NCBI Taxonomy" id="6645"/>
    <lineage>
        <taxon>Eukaryota</taxon>
        <taxon>Metazoa</taxon>
        <taxon>Spiralia</taxon>
        <taxon>Lophotrochozoa</taxon>
        <taxon>Mollusca</taxon>
        <taxon>Cephalopoda</taxon>
        <taxon>Coleoidea</taxon>
        <taxon>Octopodiformes</taxon>
        <taxon>Octopoda</taxon>
        <taxon>Incirrata</taxon>
        <taxon>Octopodidae</taxon>
        <taxon>Octopus</taxon>
    </lineage>
</organism>
<keyword evidence="1" id="KW-0472">Membrane</keyword>